<organism evidence="4 5">
    <name type="scientific">Clostridium tetani</name>
    <dbReference type="NCBI Taxonomy" id="1513"/>
    <lineage>
        <taxon>Bacteria</taxon>
        <taxon>Bacillati</taxon>
        <taxon>Bacillota</taxon>
        <taxon>Clostridia</taxon>
        <taxon>Eubacteriales</taxon>
        <taxon>Clostridiaceae</taxon>
        <taxon>Clostridium</taxon>
    </lineage>
</organism>
<feature type="domain" description="G5" evidence="3">
    <location>
        <begin position="383"/>
        <end position="462"/>
    </location>
</feature>
<dbReference type="InterPro" id="IPR007391">
    <property type="entry name" value="Vancomycin_resist_VanW"/>
</dbReference>
<dbReference type="AlphaFoldDB" id="A0A4Q0VFH4"/>
<keyword evidence="2" id="KW-0812">Transmembrane</keyword>
<dbReference type="InterPro" id="IPR011098">
    <property type="entry name" value="G5_dom"/>
</dbReference>
<dbReference type="Gene3D" id="2.20.230.10">
    <property type="entry name" value="Resuscitation-promoting factor rpfb"/>
    <property type="match status" value="1"/>
</dbReference>
<keyword evidence="2" id="KW-1133">Transmembrane helix</keyword>
<sequence>MYLVKNIYIGGVCRMKKLSIWHILIFILIFFSLGFYIFLLYTVKNLNDKIYPGVSVNNIDLSGKTKKEAASIIEKSLTNSIKGAFKLKSSNKTYVVSFEDLNLKHDLNSTVEEAFSYGKNFSSFNKFSLLMNSKPVNISSKVLYNKNKLQNSIFSIEKEINKNAIDAKINGITSGVLSFTPGVEGHRLNKEDLLGEINGNLSNLQNPNSIVEIKLKVDTYPPKINDKNLRKINSLVSSFSTTYENSSKERKNNIKLATNSIDGTLLLPGDVFSFNKVVGNPTTEKGYKESNIIVNNKLEKGVGGGLCQVSTTLYNSIIRSNIKSLERKNHSIIPSYVEPGLDSTVSYGNIDYKFKNTLTYPIYIEGIANNEKVTFNIYSNSSLNKIKYDLISEVHDKIPFKTVYEKDDSLPLNSEKISQNGSFGCKVNVFLVAYENGKEISKELIYKDIYNPGNKIVKRKKL</sequence>
<proteinExistence type="predicted"/>
<evidence type="ECO:0000256" key="1">
    <source>
        <dbReference type="ARBA" id="ARBA00022729"/>
    </source>
</evidence>
<reference evidence="4 5" key="1">
    <citation type="submission" date="2018-06" db="EMBL/GenBank/DDBJ databases">
        <title>Genome conservation of Clostridium tetani.</title>
        <authorList>
            <person name="Bruggemann H."/>
            <person name="Popoff M.R."/>
        </authorList>
    </citation>
    <scope>NUCLEOTIDE SEQUENCE [LARGE SCALE GENOMIC DNA]</scope>
    <source>
        <strain evidence="4 5">2017.061</strain>
    </source>
</reference>
<comment type="caution">
    <text evidence="4">The sequence shown here is derived from an EMBL/GenBank/DDBJ whole genome shotgun (WGS) entry which is preliminary data.</text>
</comment>
<dbReference type="Proteomes" id="UP000290921">
    <property type="component" value="Unassembled WGS sequence"/>
</dbReference>
<accession>A0A4Q0VFH4</accession>
<dbReference type="SMART" id="SM01208">
    <property type="entry name" value="G5"/>
    <property type="match status" value="1"/>
</dbReference>
<evidence type="ECO:0000313" key="5">
    <source>
        <dbReference type="Proteomes" id="UP000290921"/>
    </source>
</evidence>
<evidence type="ECO:0000256" key="2">
    <source>
        <dbReference type="SAM" id="Phobius"/>
    </source>
</evidence>
<dbReference type="Pfam" id="PF07501">
    <property type="entry name" value="G5"/>
    <property type="match status" value="1"/>
</dbReference>
<name>A0A4Q0VFH4_CLOTA</name>
<feature type="transmembrane region" description="Helical" evidence="2">
    <location>
        <begin position="20"/>
        <end position="41"/>
    </location>
</feature>
<protein>
    <recommendedName>
        <fullName evidence="3">G5 domain-containing protein</fullName>
    </recommendedName>
</protein>
<gene>
    <name evidence="4" type="ORF">DP130_02355</name>
</gene>
<keyword evidence="1" id="KW-0732">Signal</keyword>
<dbReference type="PROSITE" id="PS51109">
    <property type="entry name" value="G5"/>
    <property type="match status" value="1"/>
</dbReference>
<dbReference type="InterPro" id="IPR022029">
    <property type="entry name" value="YoaR-like_PG-bd"/>
</dbReference>
<dbReference type="InterPro" id="IPR052913">
    <property type="entry name" value="Glycopeptide_resist_protein"/>
</dbReference>
<dbReference type="PANTHER" id="PTHR35788:SF1">
    <property type="entry name" value="EXPORTED PROTEIN"/>
    <property type="match status" value="1"/>
</dbReference>
<evidence type="ECO:0000259" key="3">
    <source>
        <dbReference type="PROSITE" id="PS51109"/>
    </source>
</evidence>
<dbReference type="EMBL" id="QMAP01000002">
    <property type="protein sequence ID" value="RXI49847.1"/>
    <property type="molecule type" value="Genomic_DNA"/>
</dbReference>
<evidence type="ECO:0000313" key="4">
    <source>
        <dbReference type="EMBL" id="RXI49847.1"/>
    </source>
</evidence>
<dbReference type="Pfam" id="PF12229">
    <property type="entry name" value="PG_binding_4"/>
    <property type="match status" value="1"/>
</dbReference>
<keyword evidence="2" id="KW-0472">Membrane</keyword>
<dbReference type="Pfam" id="PF04294">
    <property type="entry name" value="VanW"/>
    <property type="match status" value="1"/>
</dbReference>
<dbReference type="PANTHER" id="PTHR35788">
    <property type="entry name" value="EXPORTED PROTEIN-RELATED"/>
    <property type="match status" value="1"/>
</dbReference>